<dbReference type="Gene3D" id="4.10.240.10">
    <property type="entry name" value="Zn(2)-C6 fungal-type DNA-binding domain"/>
    <property type="match status" value="1"/>
</dbReference>
<protein>
    <recommendedName>
        <fullName evidence="3">Zn(2)-C6 fungal-type domain-containing protein</fullName>
    </recommendedName>
</protein>
<evidence type="ECO:0000313" key="4">
    <source>
        <dbReference type="EMBL" id="EHK21115.1"/>
    </source>
</evidence>
<dbReference type="GeneID" id="25791761"/>
<dbReference type="PROSITE" id="PS50048">
    <property type="entry name" value="ZN2_CY6_FUNGAL_2"/>
    <property type="match status" value="1"/>
</dbReference>
<accession>G9MWY3</accession>
<proteinExistence type="predicted"/>
<dbReference type="HOGENOM" id="CLU_1652390_0_0_1"/>
<evidence type="ECO:0000256" key="1">
    <source>
        <dbReference type="ARBA" id="ARBA00023242"/>
    </source>
</evidence>
<organism evidence="4 5">
    <name type="scientific">Hypocrea virens (strain Gv29-8 / FGSC 10586)</name>
    <name type="common">Gliocladium virens</name>
    <name type="synonym">Trichoderma virens</name>
    <dbReference type="NCBI Taxonomy" id="413071"/>
    <lineage>
        <taxon>Eukaryota</taxon>
        <taxon>Fungi</taxon>
        <taxon>Dikarya</taxon>
        <taxon>Ascomycota</taxon>
        <taxon>Pezizomycotina</taxon>
        <taxon>Sordariomycetes</taxon>
        <taxon>Hypocreomycetidae</taxon>
        <taxon>Hypocreales</taxon>
        <taxon>Hypocreaceae</taxon>
        <taxon>Trichoderma</taxon>
    </lineage>
</organism>
<dbReference type="GO" id="GO:0008270">
    <property type="term" value="F:zinc ion binding"/>
    <property type="evidence" value="ECO:0007669"/>
    <property type="project" value="InterPro"/>
</dbReference>
<evidence type="ECO:0000259" key="3">
    <source>
        <dbReference type="PROSITE" id="PS50048"/>
    </source>
</evidence>
<comment type="caution">
    <text evidence="4">The sequence shown here is derived from an EMBL/GenBank/DDBJ whole genome shotgun (WGS) entry which is preliminary data.</text>
</comment>
<feature type="compositionally biased region" description="Polar residues" evidence="2">
    <location>
        <begin position="32"/>
        <end position="44"/>
    </location>
</feature>
<feature type="domain" description="Zn(2)-C6 fungal-type" evidence="3">
    <location>
        <begin position="18"/>
        <end position="66"/>
    </location>
</feature>
<dbReference type="GO" id="GO:0000981">
    <property type="term" value="F:DNA-binding transcription factor activity, RNA polymerase II-specific"/>
    <property type="evidence" value="ECO:0007669"/>
    <property type="project" value="InterPro"/>
</dbReference>
<dbReference type="SUPFAM" id="SSF57701">
    <property type="entry name" value="Zn2/Cys6 DNA-binding domain"/>
    <property type="match status" value="1"/>
</dbReference>
<reference evidence="4 5" key="1">
    <citation type="journal article" date="2011" name="Genome Biol.">
        <title>Comparative genome sequence analysis underscores mycoparasitism as the ancestral life style of Trichoderma.</title>
        <authorList>
            <person name="Kubicek C.P."/>
            <person name="Herrera-Estrella A."/>
            <person name="Seidl-Seiboth V."/>
            <person name="Martinez D.A."/>
            <person name="Druzhinina I.S."/>
            <person name="Thon M."/>
            <person name="Zeilinger S."/>
            <person name="Casas-Flores S."/>
            <person name="Horwitz B.A."/>
            <person name="Mukherjee P.K."/>
            <person name="Mukherjee M."/>
            <person name="Kredics L."/>
            <person name="Alcaraz L.D."/>
            <person name="Aerts A."/>
            <person name="Antal Z."/>
            <person name="Atanasova L."/>
            <person name="Cervantes-Badillo M.G."/>
            <person name="Challacombe J."/>
            <person name="Chertkov O."/>
            <person name="McCluskey K."/>
            <person name="Coulpier F."/>
            <person name="Deshpande N."/>
            <person name="von Doehren H."/>
            <person name="Ebbole D.J."/>
            <person name="Esquivel-Naranjo E.U."/>
            <person name="Fekete E."/>
            <person name="Flipphi M."/>
            <person name="Glaser F."/>
            <person name="Gomez-Rodriguez E.Y."/>
            <person name="Gruber S."/>
            <person name="Han C."/>
            <person name="Henrissat B."/>
            <person name="Hermosa R."/>
            <person name="Hernandez-Onate M."/>
            <person name="Karaffa L."/>
            <person name="Kosti I."/>
            <person name="Le Crom S."/>
            <person name="Lindquist E."/>
            <person name="Lucas S."/>
            <person name="Luebeck M."/>
            <person name="Luebeck P.S."/>
            <person name="Margeot A."/>
            <person name="Metz B."/>
            <person name="Misra M."/>
            <person name="Nevalainen H."/>
            <person name="Omann M."/>
            <person name="Packer N."/>
            <person name="Perrone G."/>
            <person name="Uresti-Rivera E.E."/>
            <person name="Salamov A."/>
            <person name="Schmoll M."/>
            <person name="Seiboth B."/>
            <person name="Shapiro H."/>
            <person name="Sukno S."/>
            <person name="Tamayo-Ramos J.A."/>
            <person name="Tisch D."/>
            <person name="Wiest A."/>
            <person name="Wilkinson H.H."/>
            <person name="Zhang M."/>
            <person name="Coutinho P.M."/>
            <person name="Kenerley C.M."/>
            <person name="Monte E."/>
            <person name="Baker S.E."/>
            <person name="Grigoriev I.V."/>
        </authorList>
    </citation>
    <scope>NUCLEOTIDE SEQUENCE [LARGE SCALE GENOMIC DNA]</scope>
    <source>
        <strain evidence="5">Gv29-8 / FGSC 10586</strain>
    </source>
</reference>
<dbReference type="InParanoid" id="G9MWY3"/>
<keyword evidence="5" id="KW-1185">Reference proteome</keyword>
<dbReference type="RefSeq" id="XP_013955308.1">
    <property type="nucleotide sequence ID" value="XM_014099833.1"/>
</dbReference>
<dbReference type="AlphaFoldDB" id="G9MWY3"/>
<gene>
    <name evidence="4" type="ORF">TRIVIDRAFT_223385</name>
</gene>
<feature type="region of interest" description="Disordered" evidence="2">
    <location>
        <begin position="32"/>
        <end position="52"/>
    </location>
</feature>
<dbReference type="VEuPathDB" id="FungiDB:TRIVIDRAFT_223385"/>
<name>G9MWY3_HYPVG</name>
<evidence type="ECO:0000313" key="5">
    <source>
        <dbReference type="Proteomes" id="UP000007115"/>
    </source>
</evidence>
<dbReference type="InterPro" id="IPR036864">
    <property type="entry name" value="Zn2-C6_fun-type_DNA-bd_sf"/>
</dbReference>
<dbReference type="OrthoDB" id="5958943at2759"/>
<dbReference type="InterPro" id="IPR001138">
    <property type="entry name" value="Zn2Cys6_DnaBD"/>
</dbReference>
<dbReference type="CDD" id="cd00067">
    <property type="entry name" value="GAL4"/>
    <property type="match status" value="1"/>
</dbReference>
<keyword evidence="1" id="KW-0539">Nucleus</keyword>
<dbReference type="Proteomes" id="UP000007115">
    <property type="component" value="Unassembled WGS sequence"/>
</dbReference>
<dbReference type="EMBL" id="ABDF02000075">
    <property type="protein sequence ID" value="EHK21115.1"/>
    <property type="molecule type" value="Genomic_DNA"/>
</dbReference>
<feature type="region of interest" description="Disordered" evidence="2">
    <location>
        <begin position="83"/>
        <end position="143"/>
    </location>
</feature>
<dbReference type="SMART" id="SM00066">
    <property type="entry name" value="GAL4"/>
    <property type="match status" value="1"/>
</dbReference>
<sequence length="160" mass="17965">MVRGVLGTESARRRQFSSCDYCRKSRIACDASQLQQNQQTTSGSPDARSSRVQCTNCSKRALPCTYDWIRNRGNKTVAASRDVNRPRTRQFSRRSISVHSPTAVANGSEPSEEIQHHETGLTVTAEDDGHTQPIPSSELSQRTEAKELHNQLWTVFTLIF</sequence>
<evidence type="ECO:0000256" key="2">
    <source>
        <dbReference type="SAM" id="MobiDB-lite"/>
    </source>
</evidence>
<feature type="compositionally biased region" description="Polar residues" evidence="2">
    <location>
        <begin position="93"/>
        <end position="109"/>
    </location>
</feature>